<accession>A0ABU6XBB3</accession>
<evidence type="ECO:0000256" key="1">
    <source>
        <dbReference type="SAM" id="Coils"/>
    </source>
</evidence>
<feature type="region of interest" description="Disordered" evidence="2">
    <location>
        <begin position="267"/>
        <end position="297"/>
    </location>
</feature>
<dbReference type="PANTHER" id="PTHR13275">
    <property type="entry name" value="YL-1 PROTEIN TRANSCRIPTION FACTOR-LIKE 1"/>
    <property type="match status" value="1"/>
</dbReference>
<protein>
    <submittedName>
        <fullName evidence="3">Uncharacterized protein</fullName>
    </submittedName>
</protein>
<feature type="compositionally biased region" description="Acidic residues" evidence="2">
    <location>
        <begin position="202"/>
        <end position="253"/>
    </location>
</feature>
<dbReference type="EMBL" id="JASCZI010211536">
    <property type="protein sequence ID" value="MED6194015.1"/>
    <property type="molecule type" value="Genomic_DNA"/>
</dbReference>
<keyword evidence="1" id="KW-0175">Coiled coil</keyword>
<feature type="compositionally biased region" description="Low complexity" evidence="2">
    <location>
        <begin position="74"/>
        <end position="85"/>
    </location>
</feature>
<gene>
    <name evidence="3" type="ORF">PIB30_024461</name>
</gene>
<feature type="region of interest" description="Disordered" evidence="2">
    <location>
        <begin position="608"/>
        <end position="630"/>
    </location>
</feature>
<feature type="region of interest" description="Disordered" evidence="2">
    <location>
        <begin position="145"/>
        <end position="253"/>
    </location>
</feature>
<evidence type="ECO:0000313" key="3">
    <source>
        <dbReference type="EMBL" id="MED6194015.1"/>
    </source>
</evidence>
<keyword evidence="4" id="KW-1185">Reference proteome</keyword>
<feature type="compositionally biased region" description="Basic and acidic residues" evidence="2">
    <location>
        <begin position="179"/>
        <end position="189"/>
    </location>
</feature>
<evidence type="ECO:0000313" key="4">
    <source>
        <dbReference type="Proteomes" id="UP001341840"/>
    </source>
</evidence>
<feature type="compositionally biased region" description="Low complexity" evidence="2">
    <location>
        <begin position="149"/>
        <end position="162"/>
    </location>
</feature>
<feature type="coiled-coil region" evidence="1">
    <location>
        <begin position="106"/>
        <end position="133"/>
    </location>
</feature>
<evidence type="ECO:0000256" key="2">
    <source>
        <dbReference type="SAM" id="MobiDB-lite"/>
    </source>
</evidence>
<feature type="compositionally biased region" description="Basic residues" evidence="2">
    <location>
        <begin position="455"/>
        <end position="475"/>
    </location>
</feature>
<name>A0ABU6XBB3_9FABA</name>
<comment type="caution">
    <text evidence="3">The sequence shown here is derived from an EMBL/GenBank/DDBJ whole genome shotgun (WGS) entry which is preliminary data.</text>
</comment>
<dbReference type="PANTHER" id="PTHR13275:SF4">
    <property type="entry name" value="VACUOLAR PROTEIN SORTING-ASSOCIATED PROTEIN 72 HOMOLOG"/>
    <property type="match status" value="1"/>
</dbReference>
<sequence>MVKEIKEGQQATAAILKQSPDILHLRPTKHCVICSCDSHYTDECSQLQEDNMVAATQDFFEATANPPYNRQYRNQGCQTQNNQNTRYQPPHNRQQPLLANNPPLRYDEAIRIYQKENQEIREIQKRTAEQLAKLNEVLQGITNQPTQVQPLTPSPLSSQLLQNPKGGINAFQNKKKKKGRDEDKSEKESVNLWYDLLAQLADSDDEEEEESEDESGEEYSDESEDDEYESEEESEEESDEDDDDESEEEGEGEDWLYNLLIELNEAQNREKEDGDSEEEEKSNKESEIENVGDNDQNDKGKTFFIATLFNNKRVKEEIPIKCEDPGSCLVTYRIKHAIIRECLCDPGACSSVMPYEIYKFLGLGPLKETKEIFTTADASVVSVKDKGSTPQVLLERPFLKSGGFKLNYYDEIGNAMEIFHFTAIEGRKEKKKKTLSTMEKRKWISMVEEPDFGKKGNKKKLEGRKKKKSRKKKRKGEAEAETDKARIKCSSLSKLFGKLKGLKRLLPQKKGADAHLVKNNSKWKLAALRSNDAVQLQTQTPDVPVKESVTSILPPKKRKNFRMAGHSSRKSTKTPCRRSRRIAALYSTTKPISKENVVIEISDDSVQQEDANLEQGEALPSTEVGGGADLPKNDVYNALWAMLDAEEENEAEKIPGQWDLDSVLQN</sequence>
<organism evidence="3 4">
    <name type="scientific">Stylosanthes scabra</name>
    <dbReference type="NCBI Taxonomy" id="79078"/>
    <lineage>
        <taxon>Eukaryota</taxon>
        <taxon>Viridiplantae</taxon>
        <taxon>Streptophyta</taxon>
        <taxon>Embryophyta</taxon>
        <taxon>Tracheophyta</taxon>
        <taxon>Spermatophyta</taxon>
        <taxon>Magnoliopsida</taxon>
        <taxon>eudicotyledons</taxon>
        <taxon>Gunneridae</taxon>
        <taxon>Pentapetalae</taxon>
        <taxon>rosids</taxon>
        <taxon>fabids</taxon>
        <taxon>Fabales</taxon>
        <taxon>Fabaceae</taxon>
        <taxon>Papilionoideae</taxon>
        <taxon>50 kb inversion clade</taxon>
        <taxon>dalbergioids sensu lato</taxon>
        <taxon>Dalbergieae</taxon>
        <taxon>Pterocarpus clade</taxon>
        <taxon>Stylosanthes</taxon>
    </lineage>
</organism>
<proteinExistence type="predicted"/>
<feature type="region of interest" description="Disordered" evidence="2">
    <location>
        <begin position="66"/>
        <end position="102"/>
    </location>
</feature>
<reference evidence="3 4" key="1">
    <citation type="journal article" date="2023" name="Plants (Basel)">
        <title>Bridging the Gap: Combining Genomics and Transcriptomics Approaches to Understand Stylosanthes scabra, an Orphan Legume from the Brazilian Caatinga.</title>
        <authorList>
            <person name="Ferreira-Neto J.R.C."/>
            <person name="da Silva M.D."/>
            <person name="Binneck E."/>
            <person name="de Melo N.F."/>
            <person name="da Silva R.H."/>
            <person name="de Melo A.L.T.M."/>
            <person name="Pandolfi V."/>
            <person name="Bustamante F.O."/>
            <person name="Brasileiro-Vidal A.C."/>
            <person name="Benko-Iseppon A.M."/>
        </authorList>
    </citation>
    <scope>NUCLEOTIDE SEQUENCE [LARGE SCALE GENOMIC DNA]</scope>
    <source>
        <tissue evidence="3">Leaves</tissue>
    </source>
</reference>
<feature type="region of interest" description="Disordered" evidence="2">
    <location>
        <begin position="454"/>
        <end position="483"/>
    </location>
</feature>
<dbReference type="Proteomes" id="UP001341840">
    <property type="component" value="Unassembled WGS sequence"/>
</dbReference>